<evidence type="ECO:0000256" key="2">
    <source>
        <dbReference type="ARBA" id="ARBA00023235"/>
    </source>
</evidence>
<reference evidence="4 5" key="1">
    <citation type="submission" date="2018-03" db="EMBL/GenBank/DDBJ databases">
        <authorList>
            <person name="Nguyen K."/>
            <person name="Fouts D."/>
            <person name="Sutton G."/>
        </authorList>
    </citation>
    <scope>NUCLEOTIDE SEQUENCE [LARGE SCALE GENOMIC DNA]</scope>
    <source>
        <strain evidence="4 5">AU3578</strain>
    </source>
</reference>
<name>A0AA44XTV0_BURVI</name>
<dbReference type="SMART" id="SM00855">
    <property type="entry name" value="PGAM"/>
    <property type="match status" value="1"/>
</dbReference>
<feature type="binding site" evidence="3">
    <location>
        <position position="59"/>
    </location>
    <ligand>
        <name>substrate</name>
    </ligand>
</feature>
<organism evidence="4 5">
    <name type="scientific">Burkholderia vietnamiensis</name>
    <dbReference type="NCBI Taxonomy" id="60552"/>
    <lineage>
        <taxon>Bacteria</taxon>
        <taxon>Pseudomonadati</taxon>
        <taxon>Pseudomonadota</taxon>
        <taxon>Betaproteobacteria</taxon>
        <taxon>Burkholderiales</taxon>
        <taxon>Burkholderiaceae</taxon>
        <taxon>Burkholderia</taxon>
        <taxon>Burkholderia cepacia complex</taxon>
    </lineage>
</organism>
<dbReference type="InterPro" id="IPR050275">
    <property type="entry name" value="PGM_Phosphatase"/>
</dbReference>
<dbReference type="PANTHER" id="PTHR48100:SF1">
    <property type="entry name" value="HISTIDINE PHOSPHATASE FAMILY PROTEIN-RELATED"/>
    <property type="match status" value="1"/>
</dbReference>
<dbReference type="EMBL" id="PVHK01000253">
    <property type="protein sequence ID" value="PRH38193.1"/>
    <property type="molecule type" value="Genomic_DNA"/>
</dbReference>
<dbReference type="PANTHER" id="PTHR48100">
    <property type="entry name" value="BROAD-SPECIFICITY PHOSPHATASE YOR283W-RELATED"/>
    <property type="match status" value="1"/>
</dbReference>
<comment type="caution">
    <text evidence="4">The sequence shown here is derived from an EMBL/GenBank/DDBJ whole genome shotgun (WGS) entry which is preliminary data.</text>
</comment>
<dbReference type="InterPro" id="IPR029033">
    <property type="entry name" value="His_PPase_superfam"/>
</dbReference>
<dbReference type="Gene3D" id="3.40.50.1240">
    <property type="entry name" value="Phosphoglycerate mutase-like"/>
    <property type="match status" value="1"/>
</dbReference>
<protein>
    <submittedName>
        <fullName evidence="4">Histidine phosphatase family protein</fullName>
    </submittedName>
</protein>
<proteinExistence type="predicted"/>
<gene>
    <name evidence="4" type="ORF">C6T65_33325</name>
</gene>
<accession>A0AA44XTV0</accession>
<dbReference type="Proteomes" id="UP000237632">
    <property type="component" value="Unassembled WGS sequence"/>
</dbReference>
<dbReference type="SUPFAM" id="SSF53254">
    <property type="entry name" value="Phosphoglycerate mutase-like"/>
    <property type="match status" value="1"/>
</dbReference>
<dbReference type="GO" id="GO:0016791">
    <property type="term" value="F:phosphatase activity"/>
    <property type="evidence" value="ECO:0007669"/>
    <property type="project" value="TreeGrafter"/>
</dbReference>
<evidence type="ECO:0000256" key="3">
    <source>
        <dbReference type="PIRSR" id="PIRSR613078-2"/>
    </source>
</evidence>
<dbReference type="InterPro" id="IPR013078">
    <property type="entry name" value="His_Pase_superF_clade-1"/>
</dbReference>
<dbReference type="Pfam" id="PF00300">
    <property type="entry name" value="His_Phos_1"/>
    <property type="match status" value="1"/>
</dbReference>
<dbReference type="CDD" id="cd07067">
    <property type="entry name" value="HP_PGM_like"/>
    <property type="match status" value="1"/>
</dbReference>
<dbReference type="AlphaFoldDB" id="A0AA44XTV0"/>
<dbReference type="InterPro" id="IPR001345">
    <property type="entry name" value="PG/BPGM_mutase_AS"/>
</dbReference>
<dbReference type="RefSeq" id="WP_059496199.1">
    <property type="nucleotide sequence ID" value="NZ_CADFFA010000015.1"/>
</dbReference>
<evidence type="ECO:0000313" key="5">
    <source>
        <dbReference type="Proteomes" id="UP000237632"/>
    </source>
</evidence>
<keyword evidence="1" id="KW-0324">Glycolysis</keyword>
<feature type="binding site" evidence="3">
    <location>
        <begin position="7"/>
        <end position="14"/>
    </location>
    <ligand>
        <name>substrate</name>
    </ligand>
</feature>
<evidence type="ECO:0000256" key="1">
    <source>
        <dbReference type="ARBA" id="ARBA00023152"/>
    </source>
</evidence>
<evidence type="ECO:0000313" key="4">
    <source>
        <dbReference type="EMBL" id="PRH38193.1"/>
    </source>
</evidence>
<dbReference type="GO" id="GO:0005737">
    <property type="term" value="C:cytoplasm"/>
    <property type="evidence" value="ECO:0007669"/>
    <property type="project" value="TreeGrafter"/>
</dbReference>
<sequence>MDILLIRHGQSVANVKKLLISTDQDGLTEEGRSQSARLRDTLAEMQLSPSLVYCSPWRRARETAEILFDDVDDIVFDGRLAETHPGIYGSWLEADFNAKFPAFNKEIRNTYEGGESHYDMTNRVNAWLESEVRPRLGTDGLLAAVAHGGPISAALQHLMQIPVESHYPSFTVPNASFTFLKWRGDLNRYCAVQVGHI</sequence>
<keyword evidence="2" id="KW-0413">Isomerase</keyword>
<dbReference type="PROSITE" id="PS00175">
    <property type="entry name" value="PG_MUTASE"/>
    <property type="match status" value="1"/>
</dbReference>